<reference evidence="4" key="1">
    <citation type="journal article" date="2019" name="Nat. Commun.">
        <title>Expansion of phycobilisome linker gene families in mesophilic red algae.</title>
        <authorList>
            <person name="Lee J."/>
            <person name="Kim D."/>
            <person name="Bhattacharya D."/>
            <person name="Yoon H.S."/>
        </authorList>
    </citation>
    <scope>NUCLEOTIDE SEQUENCE [LARGE SCALE GENOMIC DNA]</scope>
    <source>
        <strain evidence="4">CCMP 1328</strain>
    </source>
</reference>
<evidence type="ECO:0008006" key="5">
    <source>
        <dbReference type="Google" id="ProtNLM"/>
    </source>
</evidence>
<evidence type="ECO:0000256" key="2">
    <source>
        <dbReference type="SAM" id="SignalP"/>
    </source>
</evidence>
<keyword evidence="4" id="KW-1185">Reference proteome</keyword>
<evidence type="ECO:0000256" key="1">
    <source>
        <dbReference type="SAM" id="MobiDB-lite"/>
    </source>
</evidence>
<proteinExistence type="predicted"/>
<dbReference type="AlphaFoldDB" id="A0A5J4YXJ3"/>
<protein>
    <recommendedName>
        <fullName evidence="5">Secreted protein</fullName>
    </recommendedName>
</protein>
<gene>
    <name evidence="3" type="ORF">FVE85_2020</name>
</gene>
<evidence type="ECO:0000313" key="4">
    <source>
        <dbReference type="Proteomes" id="UP000324585"/>
    </source>
</evidence>
<feature type="signal peptide" evidence="2">
    <location>
        <begin position="1"/>
        <end position="25"/>
    </location>
</feature>
<dbReference type="Proteomes" id="UP000324585">
    <property type="component" value="Unassembled WGS sequence"/>
</dbReference>
<sequence length="197" mass="22578">MQTGNDLRAPSWLLTFWWRYWMSLCIPLDDLKLKHDQKLVRTGDPQARIVFPHNFVCATSSTSAFWARLRSATQSMRDGRRHLAWTGCAHTLHQSRHSKKRRKGHEPAMRMIHRRHSVCRTTATPKLPCKSVLAAVTHPQHALPPVRRTGYRTGAPHEQPSTAHAKGMPETIKPSGRSERAPARTVHWLMLCAFSER</sequence>
<name>A0A5J4YXJ3_PORPP</name>
<keyword evidence="2" id="KW-0732">Signal</keyword>
<feature type="region of interest" description="Disordered" evidence="1">
    <location>
        <begin position="144"/>
        <end position="181"/>
    </location>
</feature>
<evidence type="ECO:0000313" key="3">
    <source>
        <dbReference type="EMBL" id="KAA8495865.1"/>
    </source>
</evidence>
<feature type="chain" id="PRO_5023848441" description="Secreted protein" evidence="2">
    <location>
        <begin position="26"/>
        <end position="197"/>
    </location>
</feature>
<organism evidence="3 4">
    <name type="scientific">Porphyridium purpureum</name>
    <name type="common">Red alga</name>
    <name type="synonym">Porphyridium cruentum</name>
    <dbReference type="NCBI Taxonomy" id="35688"/>
    <lineage>
        <taxon>Eukaryota</taxon>
        <taxon>Rhodophyta</taxon>
        <taxon>Bangiophyceae</taxon>
        <taxon>Porphyridiales</taxon>
        <taxon>Porphyridiaceae</taxon>
        <taxon>Porphyridium</taxon>
    </lineage>
</organism>
<comment type="caution">
    <text evidence="3">The sequence shown here is derived from an EMBL/GenBank/DDBJ whole genome shotgun (WGS) entry which is preliminary data.</text>
</comment>
<accession>A0A5J4YXJ3</accession>
<dbReference type="EMBL" id="VRMN01000003">
    <property type="protein sequence ID" value="KAA8495865.1"/>
    <property type="molecule type" value="Genomic_DNA"/>
</dbReference>